<evidence type="ECO:0000256" key="5">
    <source>
        <dbReference type="ARBA" id="ARBA00022982"/>
    </source>
</evidence>
<keyword evidence="6" id="KW-0812">Transmembrane</keyword>
<protein>
    <recommendedName>
        <fullName evidence="6">Ion-translocating oxidoreductase complex subunit G</fullName>
        <ecNumber evidence="6">7.-.-.-</ecNumber>
    </recommendedName>
    <alternativeName>
        <fullName evidence="6">Rnf electron transport complex subunit G</fullName>
    </alternativeName>
</protein>
<feature type="modified residue" description="FMN phosphoryl threonine" evidence="6">
    <location>
        <position position="164"/>
    </location>
</feature>
<reference evidence="8 9" key="1">
    <citation type="submission" date="2015-01" db="EMBL/GenBank/DDBJ databases">
        <title>Desulfovibrio sp. JC271 draft genome sequence.</title>
        <authorList>
            <person name="Shivani Y."/>
            <person name="Subhash Y."/>
            <person name="Sasikala C."/>
            <person name="Ramana C.V."/>
        </authorList>
    </citation>
    <scope>NUCLEOTIDE SEQUENCE [LARGE SCALE GENOMIC DNA]</scope>
    <source>
        <strain evidence="8 9">JC271</strain>
    </source>
</reference>
<dbReference type="InterPro" id="IPR007329">
    <property type="entry name" value="FMN-bd"/>
</dbReference>
<dbReference type="GO" id="GO:0022900">
    <property type="term" value="P:electron transport chain"/>
    <property type="evidence" value="ECO:0007669"/>
    <property type="project" value="UniProtKB-UniRule"/>
</dbReference>
<dbReference type="RefSeq" id="WP_066858792.1">
    <property type="nucleotide sequence ID" value="NZ_JXMS01000043.1"/>
</dbReference>
<dbReference type="EMBL" id="JXMS01000043">
    <property type="protein sequence ID" value="OBQ45766.1"/>
    <property type="molecule type" value="Genomic_DNA"/>
</dbReference>
<feature type="domain" description="FMN-binding" evidence="7">
    <location>
        <begin position="95"/>
        <end position="181"/>
    </location>
</feature>
<name>A0A1B7X8T4_9BACT</name>
<comment type="subunit">
    <text evidence="6">The complex is composed of six subunits: RnfA, RnfB, RnfC, RnfD, RnfE and RnfG.</text>
</comment>
<evidence type="ECO:0000256" key="2">
    <source>
        <dbReference type="ARBA" id="ARBA00022553"/>
    </source>
</evidence>
<evidence type="ECO:0000313" key="9">
    <source>
        <dbReference type="Proteomes" id="UP000091979"/>
    </source>
</evidence>
<dbReference type="NCBIfam" id="NF045876">
    <property type="entry name" value="RnfG_DVU2794"/>
    <property type="match status" value="1"/>
</dbReference>
<proteinExistence type="inferred from homology"/>
<evidence type="ECO:0000313" key="8">
    <source>
        <dbReference type="EMBL" id="OBQ45766.1"/>
    </source>
</evidence>
<comment type="cofactor">
    <cofactor evidence="6">
        <name>FMN</name>
        <dbReference type="ChEBI" id="CHEBI:58210"/>
    </cofactor>
</comment>
<dbReference type="HAMAP" id="MF_00479">
    <property type="entry name" value="RsxG_RnfG"/>
    <property type="match status" value="1"/>
</dbReference>
<keyword evidence="5 6" id="KW-0249">Electron transport</keyword>
<comment type="subcellular location">
    <subcellularLocation>
        <location evidence="6">Cell membrane</location>
        <topology evidence="6">Single-pass membrane protein</topology>
    </subcellularLocation>
</comment>
<comment type="function">
    <text evidence="6">Part of a membrane-bound complex that couples electron transfer with translocation of ions across the membrane.</text>
</comment>
<dbReference type="Proteomes" id="UP000091979">
    <property type="component" value="Unassembled WGS sequence"/>
</dbReference>
<keyword evidence="6" id="KW-1133">Transmembrane helix</keyword>
<dbReference type="PANTHER" id="PTHR36118:SF1">
    <property type="entry name" value="ION-TRANSLOCATING OXIDOREDUCTASE COMPLEX SUBUNIT G"/>
    <property type="match status" value="1"/>
</dbReference>
<dbReference type="PATRIC" id="fig|1560234.3.peg.2734"/>
<keyword evidence="6" id="KW-0472">Membrane</keyword>
<keyword evidence="4 6" id="KW-0288">FMN</keyword>
<comment type="similarity">
    <text evidence="6">Belongs to the RnfG family.</text>
</comment>
<keyword evidence="2 6" id="KW-0597">Phosphoprotein</keyword>
<dbReference type="OrthoDB" id="9787579at2"/>
<evidence type="ECO:0000256" key="3">
    <source>
        <dbReference type="ARBA" id="ARBA00022630"/>
    </source>
</evidence>
<keyword evidence="3 6" id="KW-0285">Flavoprotein</keyword>
<dbReference type="InterPro" id="IPR010209">
    <property type="entry name" value="Ion_transpt_RnfG/RsxG"/>
</dbReference>
<sequence>MREILKMIVVLTCISGISGFALSSLKQMTAPTIELQLLTFVQGPSLKQVLPDYTNDPVQERKKFTNPLTDKPVNVFPLKVDGELKAVAIEGFGGGYGDNIGVMVGFDLEDNKLVGIGITTMKETPGLGTRIAEPDFRAQFNGISESEAKLKSQGGVIDALSGATISSGGTVAAVQDAGKIYSALKADILEAFK</sequence>
<organism evidence="8 9">
    <name type="scientific">Halodesulfovibrio spirochaetisodalis</name>
    <dbReference type="NCBI Taxonomy" id="1560234"/>
    <lineage>
        <taxon>Bacteria</taxon>
        <taxon>Pseudomonadati</taxon>
        <taxon>Thermodesulfobacteriota</taxon>
        <taxon>Desulfovibrionia</taxon>
        <taxon>Desulfovibrionales</taxon>
        <taxon>Desulfovibrionaceae</taxon>
        <taxon>Halodesulfovibrio</taxon>
    </lineage>
</organism>
<gene>
    <name evidence="6" type="primary">rnfG</name>
    <name evidence="8" type="ORF">SP90_16275</name>
</gene>
<dbReference type="GO" id="GO:0010181">
    <property type="term" value="F:FMN binding"/>
    <property type="evidence" value="ECO:0007669"/>
    <property type="project" value="InterPro"/>
</dbReference>
<keyword evidence="6" id="KW-1278">Translocase</keyword>
<dbReference type="PANTHER" id="PTHR36118">
    <property type="entry name" value="ION-TRANSLOCATING OXIDOREDUCTASE COMPLEX SUBUNIT G"/>
    <property type="match status" value="1"/>
</dbReference>
<dbReference type="GO" id="GO:0005886">
    <property type="term" value="C:plasma membrane"/>
    <property type="evidence" value="ECO:0007669"/>
    <property type="project" value="UniProtKB-SubCell"/>
</dbReference>
<dbReference type="Pfam" id="PF04205">
    <property type="entry name" value="FMN_bind"/>
    <property type="match status" value="1"/>
</dbReference>
<evidence type="ECO:0000256" key="1">
    <source>
        <dbReference type="ARBA" id="ARBA00022448"/>
    </source>
</evidence>
<keyword evidence="1 6" id="KW-0813">Transport</keyword>
<keyword evidence="9" id="KW-1185">Reference proteome</keyword>
<dbReference type="EC" id="7.-.-.-" evidence="6"/>
<accession>A0A1B7X8T4</accession>
<keyword evidence="6" id="KW-1003">Cell membrane</keyword>
<dbReference type="STRING" id="1560234.SP90_16275"/>
<evidence type="ECO:0000259" key="7">
    <source>
        <dbReference type="SMART" id="SM00900"/>
    </source>
</evidence>
<evidence type="ECO:0000256" key="6">
    <source>
        <dbReference type="HAMAP-Rule" id="MF_00479"/>
    </source>
</evidence>
<evidence type="ECO:0000256" key="4">
    <source>
        <dbReference type="ARBA" id="ARBA00022643"/>
    </source>
</evidence>
<comment type="caution">
    <text evidence="8">The sequence shown here is derived from an EMBL/GenBank/DDBJ whole genome shotgun (WGS) entry which is preliminary data.</text>
</comment>
<dbReference type="PIRSF" id="PIRSF006091">
    <property type="entry name" value="E_trnsport_RnfG"/>
    <property type="match status" value="1"/>
</dbReference>
<dbReference type="AlphaFoldDB" id="A0A1B7X8T4"/>
<dbReference type="GO" id="GO:0009055">
    <property type="term" value="F:electron transfer activity"/>
    <property type="evidence" value="ECO:0007669"/>
    <property type="project" value="InterPro"/>
</dbReference>
<dbReference type="SMART" id="SM00900">
    <property type="entry name" value="FMN_bind"/>
    <property type="match status" value="1"/>
</dbReference>